<gene>
    <name evidence="1" type="ORF">EVAR_102298_1</name>
</gene>
<protein>
    <submittedName>
        <fullName evidence="1">Probable RNA-directed DNA polymerase from transposon X-element</fullName>
    </submittedName>
</protein>
<keyword evidence="1" id="KW-0808">Transferase</keyword>
<keyword evidence="2" id="KW-1185">Reference proteome</keyword>
<name>A0A4C1WJ11_EUMVA</name>
<sequence length="154" mass="17868">MILSHLKLALQEKRNLQKLWARTPCPHIKRELNHIVQELRQAVWMFRGAAWEETLEQAGDDWKSLHLLCRRLTRSPTPVCPLFDRTGTRRYAGKNQAEILAEHLEEQLTPYSPSDTSETASHLAQVKRQVQEFLTAPVLPLPGTILCLRRRRSK</sequence>
<reference evidence="1 2" key="1">
    <citation type="journal article" date="2019" name="Commun. Biol.">
        <title>The bagworm genome reveals a unique fibroin gene that provides high tensile strength.</title>
        <authorList>
            <person name="Kono N."/>
            <person name="Nakamura H."/>
            <person name="Ohtoshi R."/>
            <person name="Tomita M."/>
            <person name="Numata K."/>
            <person name="Arakawa K."/>
        </authorList>
    </citation>
    <scope>NUCLEOTIDE SEQUENCE [LARGE SCALE GENOMIC DNA]</scope>
</reference>
<organism evidence="1 2">
    <name type="scientific">Eumeta variegata</name>
    <name type="common">Bagworm moth</name>
    <name type="synonym">Eumeta japonica</name>
    <dbReference type="NCBI Taxonomy" id="151549"/>
    <lineage>
        <taxon>Eukaryota</taxon>
        <taxon>Metazoa</taxon>
        <taxon>Ecdysozoa</taxon>
        <taxon>Arthropoda</taxon>
        <taxon>Hexapoda</taxon>
        <taxon>Insecta</taxon>
        <taxon>Pterygota</taxon>
        <taxon>Neoptera</taxon>
        <taxon>Endopterygota</taxon>
        <taxon>Lepidoptera</taxon>
        <taxon>Glossata</taxon>
        <taxon>Ditrysia</taxon>
        <taxon>Tineoidea</taxon>
        <taxon>Psychidae</taxon>
        <taxon>Oiketicinae</taxon>
        <taxon>Eumeta</taxon>
    </lineage>
</organism>
<dbReference type="GO" id="GO:0003964">
    <property type="term" value="F:RNA-directed DNA polymerase activity"/>
    <property type="evidence" value="ECO:0007669"/>
    <property type="project" value="UniProtKB-KW"/>
</dbReference>
<keyword evidence="1" id="KW-0548">Nucleotidyltransferase</keyword>
<proteinExistence type="predicted"/>
<comment type="caution">
    <text evidence="1">The sequence shown here is derived from an EMBL/GenBank/DDBJ whole genome shotgun (WGS) entry which is preliminary data.</text>
</comment>
<keyword evidence="1" id="KW-0695">RNA-directed DNA polymerase</keyword>
<dbReference type="OrthoDB" id="412981at2759"/>
<evidence type="ECO:0000313" key="1">
    <source>
        <dbReference type="EMBL" id="GBP50329.1"/>
    </source>
</evidence>
<dbReference type="EMBL" id="BGZK01000563">
    <property type="protein sequence ID" value="GBP50329.1"/>
    <property type="molecule type" value="Genomic_DNA"/>
</dbReference>
<dbReference type="Proteomes" id="UP000299102">
    <property type="component" value="Unassembled WGS sequence"/>
</dbReference>
<evidence type="ECO:0000313" key="2">
    <source>
        <dbReference type="Proteomes" id="UP000299102"/>
    </source>
</evidence>
<dbReference type="AlphaFoldDB" id="A0A4C1WJ11"/>
<accession>A0A4C1WJ11</accession>